<keyword evidence="3" id="KW-1185">Reference proteome</keyword>
<feature type="transmembrane region" description="Helical" evidence="1">
    <location>
        <begin position="14"/>
        <end position="33"/>
    </location>
</feature>
<evidence type="ECO:0000256" key="1">
    <source>
        <dbReference type="SAM" id="Phobius"/>
    </source>
</evidence>
<evidence type="ECO:0000313" key="2">
    <source>
        <dbReference type="EMBL" id="KAF1984958.1"/>
    </source>
</evidence>
<feature type="transmembrane region" description="Helical" evidence="1">
    <location>
        <begin position="67"/>
        <end position="85"/>
    </location>
</feature>
<dbReference type="EMBL" id="ML977165">
    <property type="protein sequence ID" value="KAF1984958.1"/>
    <property type="molecule type" value="Genomic_DNA"/>
</dbReference>
<protein>
    <submittedName>
        <fullName evidence="2">Uncharacterized protein</fullName>
    </submittedName>
</protein>
<keyword evidence="1" id="KW-0472">Membrane</keyword>
<gene>
    <name evidence="2" type="ORF">K402DRAFT_122391</name>
</gene>
<keyword evidence="1" id="KW-0812">Transmembrane</keyword>
<evidence type="ECO:0000313" key="3">
    <source>
        <dbReference type="Proteomes" id="UP000800041"/>
    </source>
</evidence>
<organism evidence="2 3">
    <name type="scientific">Aulographum hederae CBS 113979</name>
    <dbReference type="NCBI Taxonomy" id="1176131"/>
    <lineage>
        <taxon>Eukaryota</taxon>
        <taxon>Fungi</taxon>
        <taxon>Dikarya</taxon>
        <taxon>Ascomycota</taxon>
        <taxon>Pezizomycotina</taxon>
        <taxon>Dothideomycetes</taxon>
        <taxon>Pleosporomycetidae</taxon>
        <taxon>Aulographales</taxon>
        <taxon>Aulographaceae</taxon>
    </lineage>
</organism>
<dbReference type="Proteomes" id="UP000800041">
    <property type="component" value="Unassembled WGS sequence"/>
</dbReference>
<accession>A0A6G1GW43</accession>
<reference evidence="2" key="1">
    <citation type="journal article" date="2020" name="Stud. Mycol.">
        <title>101 Dothideomycetes genomes: a test case for predicting lifestyles and emergence of pathogens.</title>
        <authorList>
            <person name="Haridas S."/>
            <person name="Albert R."/>
            <person name="Binder M."/>
            <person name="Bloem J."/>
            <person name="Labutti K."/>
            <person name="Salamov A."/>
            <person name="Andreopoulos B."/>
            <person name="Baker S."/>
            <person name="Barry K."/>
            <person name="Bills G."/>
            <person name="Bluhm B."/>
            <person name="Cannon C."/>
            <person name="Castanera R."/>
            <person name="Culley D."/>
            <person name="Daum C."/>
            <person name="Ezra D."/>
            <person name="Gonzalez J."/>
            <person name="Henrissat B."/>
            <person name="Kuo A."/>
            <person name="Liang C."/>
            <person name="Lipzen A."/>
            <person name="Lutzoni F."/>
            <person name="Magnuson J."/>
            <person name="Mondo S."/>
            <person name="Nolan M."/>
            <person name="Ohm R."/>
            <person name="Pangilinan J."/>
            <person name="Park H.-J."/>
            <person name="Ramirez L."/>
            <person name="Alfaro M."/>
            <person name="Sun H."/>
            <person name="Tritt A."/>
            <person name="Yoshinaga Y."/>
            <person name="Zwiers L.-H."/>
            <person name="Turgeon B."/>
            <person name="Goodwin S."/>
            <person name="Spatafora J."/>
            <person name="Crous P."/>
            <person name="Grigoriev I."/>
        </authorList>
    </citation>
    <scope>NUCLEOTIDE SEQUENCE</scope>
    <source>
        <strain evidence="2">CBS 113979</strain>
    </source>
</reference>
<dbReference type="AlphaFoldDB" id="A0A6G1GW43"/>
<proteinExistence type="predicted"/>
<keyword evidence="1" id="KW-1133">Transmembrane helix</keyword>
<sequence>MHRYLGLKPGVRNVGILLFIFLFCPGPGFRVCGQHCSERGRVRLFRIFRLHALPGRGREGRRRKGELFNWVDGVGVLLILCMALLA</sequence>
<name>A0A6G1GW43_9PEZI</name>